<dbReference type="PANTHER" id="PTHR45786">
    <property type="entry name" value="DNA BINDING PROTEIN-LIKE"/>
    <property type="match status" value="1"/>
</dbReference>
<dbReference type="PANTHER" id="PTHR45786:SF74">
    <property type="entry name" value="ATP-DEPENDENT DNA HELICASE"/>
    <property type="match status" value="1"/>
</dbReference>
<sequence>MLNFFQCFVFLTRFYTYMTTRRQRLQSSYAINNEQDSPFISSQQENETYICSVGESSHSQPSLYSQNRQDHDCLASTNNQSCSLQSSTLSYADSLGASGSTCVDHELIASAVEQLMIGQLHIKKKKVCFLIILFFSLSMSDNPGYKLRLLGQRTHDSRQYNDPSSDDIGGLIVRDIGDYHLERDIVIESLSGTLQRISKLHPKFMSLQYPFLFPFGEDGYRTNISFANHDNQVPRRRQNVLMRAAYLIHEREYGEDTVTKGGRLYQ</sequence>
<keyword evidence="2" id="KW-1185">Reference proteome</keyword>
<proteinExistence type="predicted"/>
<dbReference type="InParanoid" id="A0A2K1YA91"/>
<evidence type="ECO:0008006" key="3">
    <source>
        <dbReference type="Google" id="ProtNLM"/>
    </source>
</evidence>
<dbReference type="Proteomes" id="UP000006729">
    <property type="component" value="Chromosome 12"/>
</dbReference>
<organism evidence="1 2">
    <name type="scientific">Populus trichocarpa</name>
    <name type="common">Western balsam poplar</name>
    <name type="synonym">Populus balsamifera subsp. trichocarpa</name>
    <dbReference type="NCBI Taxonomy" id="3694"/>
    <lineage>
        <taxon>Eukaryota</taxon>
        <taxon>Viridiplantae</taxon>
        <taxon>Streptophyta</taxon>
        <taxon>Embryophyta</taxon>
        <taxon>Tracheophyta</taxon>
        <taxon>Spermatophyta</taxon>
        <taxon>Magnoliopsida</taxon>
        <taxon>eudicotyledons</taxon>
        <taxon>Gunneridae</taxon>
        <taxon>Pentapetalae</taxon>
        <taxon>rosids</taxon>
        <taxon>fabids</taxon>
        <taxon>Malpighiales</taxon>
        <taxon>Salicaceae</taxon>
        <taxon>Saliceae</taxon>
        <taxon>Populus</taxon>
    </lineage>
</organism>
<reference evidence="1 2" key="1">
    <citation type="journal article" date="2006" name="Science">
        <title>The genome of black cottonwood, Populus trichocarpa (Torr. &amp; Gray).</title>
        <authorList>
            <person name="Tuskan G.A."/>
            <person name="Difazio S."/>
            <person name="Jansson S."/>
            <person name="Bohlmann J."/>
            <person name="Grigoriev I."/>
            <person name="Hellsten U."/>
            <person name="Putnam N."/>
            <person name="Ralph S."/>
            <person name="Rombauts S."/>
            <person name="Salamov A."/>
            <person name="Schein J."/>
            <person name="Sterck L."/>
            <person name="Aerts A."/>
            <person name="Bhalerao R.R."/>
            <person name="Bhalerao R.P."/>
            <person name="Blaudez D."/>
            <person name="Boerjan W."/>
            <person name="Brun A."/>
            <person name="Brunner A."/>
            <person name="Busov V."/>
            <person name="Campbell M."/>
            <person name="Carlson J."/>
            <person name="Chalot M."/>
            <person name="Chapman J."/>
            <person name="Chen G.L."/>
            <person name="Cooper D."/>
            <person name="Coutinho P.M."/>
            <person name="Couturier J."/>
            <person name="Covert S."/>
            <person name="Cronk Q."/>
            <person name="Cunningham R."/>
            <person name="Davis J."/>
            <person name="Degroeve S."/>
            <person name="Dejardin A."/>
            <person name="Depamphilis C."/>
            <person name="Detter J."/>
            <person name="Dirks B."/>
            <person name="Dubchak I."/>
            <person name="Duplessis S."/>
            <person name="Ehlting J."/>
            <person name="Ellis B."/>
            <person name="Gendler K."/>
            <person name="Goodstein D."/>
            <person name="Gribskov M."/>
            <person name="Grimwood J."/>
            <person name="Groover A."/>
            <person name="Gunter L."/>
            <person name="Hamberger B."/>
            <person name="Heinze B."/>
            <person name="Helariutta Y."/>
            <person name="Henrissat B."/>
            <person name="Holligan D."/>
            <person name="Holt R."/>
            <person name="Huang W."/>
            <person name="Islam-Faridi N."/>
            <person name="Jones S."/>
            <person name="Jones-Rhoades M."/>
            <person name="Jorgensen R."/>
            <person name="Joshi C."/>
            <person name="Kangasjarvi J."/>
            <person name="Karlsson J."/>
            <person name="Kelleher C."/>
            <person name="Kirkpatrick R."/>
            <person name="Kirst M."/>
            <person name="Kohler A."/>
            <person name="Kalluri U."/>
            <person name="Larimer F."/>
            <person name="Leebens-Mack J."/>
            <person name="Leple J.C."/>
            <person name="Locascio P."/>
            <person name="Lou Y."/>
            <person name="Lucas S."/>
            <person name="Martin F."/>
            <person name="Montanini B."/>
            <person name="Napoli C."/>
            <person name="Nelson D.R."/>
            <person name="Nelson C."/>
            <person name="Nieminen K."/>
            <person name="Nilsson O."/>
            <person name="Pereda V."/>
            <person name="Peter G."/>
            <person name="Philippe R."/>
            <person name="Pilate G."/>
            <person name="Poliakov A."/>
            <person name="Razumovskaya J."/>
            <person name="Richardson P."/>
            <person name="Rinaldi C."/>
            <person name="Ritland K."/>
            <person name="Rouze P."/>
            <person name="Ryaboy D."/>
            <person name="Schmutz J."/>
            <person name="Schrader J."/>
            <person name="Segerman B."/>
            <person name="Shin H."/>
            <person name="Siddiqui A."/>
            <person name="Sterky F."/>
            <person name="Terry A."/>
            <person name="Tsai C.J."/>
            <person name="Uberbacher E."/>
            <person name="Unneberg P."/>
            <person name="Vahala J."/>
            <person name="Wall K."/>
            <person name="Wessler S."/>
            <person name="Yang G."/>
            <person name="Yin T."/>
            <person name="Douglas C."/>
            <person name="Marra M."/>
            <person name="Sandberg G."/>
            <person name="Van de Peer Y."/>
            <person name="Rokhsar D."/>
        </authorList>
    </citation>
    <scope>NUCLEOTIDE SEQUENCE [LARGE SCALE GENOMIC DNA]</scope>
    <source>
        <strain evidence="2">cv. Nisqually</strain>
    </source>
</reference>
<accession>A0A2K1YA91</accession>
<dbReference type="EMBL" id="CM009301">
    <property type="protein sequence ID" value="PNT09948.1"/>
    <property type="molecule type" value="Genomic_DNA"/>
</dbReference>
<gene>
    <name evidence="1" type="ORF">POPTR_012G073000</name>
</gene>
<evidence type="ECO:0000313" key="2">
    <source>
        <dbReference type="Proteomes" id="UP000006729"/>
    </source>
</evidence>
<evidence type="ECO:0000313" key="1">
    <source>
        <dbReference type="EMBL" id="PNT09948.1"/>
    </source>
</evidence>
<dbReference type="AlphaFoldDB" id="A0A2K1YA91"/>
<name>A0A2K1YA91_POPTR</name>
<protein>
    <recommendedName>
        <fullName evidence="3">Helitron helicase-like domain-containing protein</fullName>
    </recommendedName>
</protein>
<dbReference type="STRING" id="3694.A0A2K1YA91"/>